<dbReference type="Proteomes" id="UP001488805">
    <property type="component" value="Unassembled WGS sequence"/>
</dbReference>
<evidence type="ECO:0000313" key="2">
    <source>
        <dbReference type="Proteomes" id="UP001488805"/>
    </source>
</evidence>
<name>A0AAW1FGE1_ZOAVI</name>
<gene>
    <name evidence="1" type="ORF">VZT92_008319</name>
</gene>
<organism evidence="1 2">
    <name type="scientific">Zoarces viviparus</name>
    <name type="common">Viviparous eelpout</name>
    <name type="synonym">Blennius viviparus</name>
    <dbReference type="NCBI Taxonomy" id="48416"/>
    <lineage>
        <taxon>Eukaryota</taxon>
        <taxon>Metazoa</taxon>
        <taxon>Chordata</taxon>
        <taxon>Craniata</taxon>
        <taxon>Vertebrata</taxon>
        <taxon>Euteleostomi</taxon>
        <taxon>Actinopterygii</taxon>
        <taxon>Neopterygii</taxon>
        <taxon>Teleostei</taxon>
        <taxon>Neoteleostei</taxon>
        <taxon>Acanthomorphata</taxon>
        <taxon>Eupercaria</taxon>
        <taxon>Perciformes</taxon>
        <taxon>Cottioidei</taxon>
        <taxon>Zoarcales</taxon>
        <taxon>Zoarcidae</taxon>
        <taxon>Zoarcinae</taxon>
        <taxon>Zoarces</taxon>
    </lineage>
</organism>
<protein>
    <submittedName>
        <fullName evidence="1">Uncharacterized protein</fullName>
    </submittedName>
</protein>
<accession>A0AAW1FGE1</accession>
<evidence type="ECO:0000313" key="1">
    <source>
        <dbReference type="EMBL" id="KAK9533175.1"/>
    </source>
</evidence>
<dbReference type="EMBL" id="JBCEZU010000067">
    <property type="protein sequence ID" value="KAK9533175.1"/>
    <property type="molecule type" value="Genomic_DNA"/>
</dbReference>
<keyword evidence="2" id="KW-1185">Reference proteome</keyword>
<proteinExistence type="predicted"/>
<comment type="caution">
    <text evidence="1">The sequence shown here is derived from an EMBL/GenBank/DDBJ whole genome shotgun (WGS) entry which is preliminary data.</text>
</comment>
<sequence>MRDFQRWVAALRLCPRRHLSRRVKISPACVVALRPWGDSTALTVREQGSSLILIAPRWPSKHWVAEIIQLLADEPWPLPIRRDLLSQAGGEIYHPHPDRIALWAWPVRGGT</sequence>
<dbReference type="AlphaFoldDB" id="A0AAW1FGE1"/>
<reference evidence="1 2" key="1">
    <citation type="journal article" date="2024" name="Genome Biol. Evol.">
        <title>Chromosome-level genome assembly of the viviparous eelpout Zoarces viviparus.</title>
        <authorList>
            <person name="Fuhrmann N."/>
            <person name="Brasseur M.V."/>
            <person name="Bakowski C.E."/>
            <person name="Podsiadlowski L."/>
            <person name="Prost S."/>
            <person name="Krehenwinkel H."/>
            <person name="Mayer C."/>
        </authorList>
    </citation>
    <scope>NUCLEOTIDE SEQUENCE [LARGE SCALE GENOMIC DNA]</scope>
    <source>
        <strain evidence="1">NO-MEL_2022_Ind0_liver</strain>
    </source>
</reference>